<accession>A0ABU3CZL0</accession>
<protein>
    <submittedName>
        <fullName evidence="2">FkbM family methyltransferase</fullName>
    </submittedName>
</protein>
<dbReference type="InterPro" id="IPR052514">
    <property type="entry name" value="SAM-dependent_MTase"/>
</dbReference>
<gene>
    <name evidence="2" type="ORF">RM529_16165</name>
</gene>
<keyword evidence="3" id="KW-1185">Reference proteome</keyword>
<dbReference type="InterPro" id="IPR006342">
    <property type="entry name" value="FkbM_mtfrase"/>
</dbReference>
<dbReference type="PANTHER" id="PTHR34203:SF15">
    <property type="entry name" value="SLL1173 PROTEIN"/>
    <property type="match status" value="1"/>
</dbReference>
<dbReference type="RefSeq" id="WP_311485778.1">
    <property type="nucleotide sequence ID" value="NZ_JAVRHP010000157.1"/>
</dbReference>
<reference evidence="2 3" key="1">
    <citation type="submission" date="2023-09" db="EMBL/GenBank/DDBJ databases">
        <authorList>
            <person name="Rey-Velasco X."/>
        </authorList>
    </citation>
    <scope>NUCLEOTIDE SEQUENCE [LARGE SCALE GENOMIC DNA]</scope>
    <source>
        <strain evidence="2 3">F297</strain>
    </source>
</reference>
<dbReference type="PANTHER" id="PTHR34203">
    <property type="entry name" value="METHYLTRANSFERASE, FKBM FAMILY PROTEIN"/>
    <property type="match status" value="1"/>
</dbReference>
<evidence type="ECO:0000313" key="3">
    <source>
        <dbReference type="Proteomes" id="UP001248819"/>
    </source>
</evidence>
<feature type="domain" description="Methyltransferase FkbM" evidence="1">
    <location>
        <begin position="90"/>
        <end position="245"/>
    </location>
</feature>
<sequence>MDLLYSIIYDPKINQVIRNLNYFLSPILPEKVKIHPAGLINVRVKNHNSFKLKTNQTSYVTRELFWKGSQNYEYTPIFIKLIQKVNNFFDIGSSIGYFSILGANVNKNLKVEAFEPSTGSMIYLSENVKINYLSDRINVNYLALSDKTGQIDFCEIRNRKYPTIYNLSGEHNIGTKPNLKSIITKINSDTLDSFVLKKKITNIDLMKLDTEGCEDLVLKNGSLTIGKFKPIIICEILFDRIESQLEKVMLEHQYEFYNHIGNGLKKVNSIQRKIDNGVRNCFIVHPTKRYLIDEFIL</sequence>
<evidence type="ECO:0000259" key="1">
    <source>
        <dbReference type="Pfam" id="PF05050"/>
    </source>
</evidence>
<keyword evidence="2" id="KW-0489">Methyltransferase</keyword>
<dbReference type="EMBL" id="JAVRHP010000157">
    <property type="protein sequence ID" value="MDT0651686.1"/>
    <property type="molecule type" value="Genomic_DNA"/>
</dbReference>
<dbReference type="SUPFAM" id="SSF53335">
    <property type="entry name" value="S-adenosyl-L-methionine-dependent methyltransferases"/>
    <property type="match status" value="1"/>
</dbReference>
<proteinExistence type="predicted"/>
<dbReference type="InterPro" id="IPR029063">
    <property type="entry name" value="SAM-dependent_MTases_sf"/>
</dbReference>
<comment type="caution">
    <text evidence="2">The sequence shown here is derived from an EMBL/GenBank/DDBJ whole genome shotgun (WGS) entry which is preliminary data.</text>
</comment>
<dbReference type="Proteomes" id="UP001248819">
    <property type="component" value="Unassembled WGS sequence"/>
</dbReference>
<keyword evidence="2" id="KW-0808">Transferase</keyword>
<evidence type="ECO:0000313" key="2">
    <source>
        <dbReference type="EMBL" id="MDT0651686.1"/>
    </source>
</evidence>
<dbReference type="Pfam" id="PF05050">
    <property type="entry name" value="Methyltransf_21"/>
    <property type="match status" value="1"/>
</dbReference>
<dbReference type="GO" id="GO:0032259">
    <property type="term" value="P:methylation"/>
    <property type="evidence" value="ECO:0007669"/>
    <property type="project" value="UniProtKB-KW"/>
</dbReference>
<dbReference type="GO" id="GO:0008168">
    <property type="term" value="F:methyltransferase activity"/>
    <property type="evidence" value="ECO:0007669"/>
    <property type="project" value="UniProtKB-KW"/>
</dbReference>
<dbReference type="NCBIfam" id="TIGR01444">
    <property type="entry name" value="fkbM_fam"/>
    <property type="match status" value="1"/>
</dbReference>
<organism evidence="2 3">
    <name type="scientific">Autumnicola edwardsiae</name>
    <dbReference type="NCBI Taxonomy" id="3075594"/>
    <lineage>
        <taxon>Bacteria</taxon>
        <taxon>Pseudomonadati</taxon>
        <taxon>Bacteroidota</taxon>
        <taxon>Flavobacteriia</taxon>
        <taxon>Flavobacteriales</taxon>
        <taxon>Flavobacteriaceae</taxon>
        <taxon>Autumnicola</taxon>
    </lineage>
</organism>
<dbReference type="Gene3D" id="3.40.50.150">
    <property type="entry name" value="Vaccinia Virus protein VP39"/>
    <property type="match status" value="1"/>
</dbReference>
<name>A0ABU3CZL0_9FLAO</name>